<reference evidence="9" key="1">
    <citation type="submission" date="2021-01" db="UniProtKB">
        <authorList>
            <consortium name="EnsemblMetazoa"/>
        </authorList>
    </citation>
    <scope>IDENTIFICATION</scope>
</reference>
<feature type="binding site" evidence="5">
    <location>
        <position position="84"/>
    </location>
    <ligand>
        <name>ATP</name>
        <dbReference type="ChEBI" id="CHEBI:30616"/>
    </ligand>
</feature>
<evidence type="ECO:0000256" key="2">
    <source>
        <dbReference type="ARBA" id="ARBA00022741"/>
    </source>
</evidence>
<dbReference type="InterPro" id="IPR000719">
    <property type="entry name" value="Prot_kinase_dom"/>
</dbReference>
<dbReference type="InterPro" id="IPR011009">
    <property type="entry name" value="Kinase-like_dom_sf"/>
</dbReference>
<dbReference type="PROSITE" id="PS00107">
    <property type="entry name" value="PROTEIN_KINASE_ATP"/>
    <property type="match status" value="1"/>
</dbReference>
<dbReference type="CDD" id="cd00180">
    <property type="entry name" value="PKc"/>
    <property type="match status" value="1"/>
</dbReference>
<dbReference type="InterPro" id="IPR017441">
    <property type="entry name" value="Protein_kinase_ATP_BS"/>
</dbReference>
<feature type="region of interest" description="Disordered" evidence="7">
    <location>
        <begin position="1"/>
        <end position="37"/>
    </location>
</feature>
<accession>A0A7M5X3S2</accession>
<dbReference type="Gene3D" id="1.10.510.10">
    <property type="entry name" value="Transferase(Phosphotransferase) domain 1"/>
    <property type="match status" value="1"/>
</dbReference>
<dbReference type="InterPro" id="IPR045269">
    <property type="entry name" value="Atg1-like"/>
</dbReference>
<dbReference type="Proteomes" id="UP000594262">
    <property type="component" value="Unplaced"/>
</dbReference>
<organism evidence="9 10">
    <name type="scientific">Clytia hemisphaerica</name>
    <dbReference type="NCBI Taxonomy" id="252671"/>
    <lineage>
        <taxon>Eukaryota</taxon>
        <taxon>Metazoa</taxon>
        <taxon>Cnidaria</taxon>
        <taxon>Hydrozoa</taxon>
        <taxon>Hydroidolina</taxon>
        <taxon>Leptothecata</taxon>
        <taxon>Obeliida</taxon>
        <taxon>Clytiidae</taxon>
        <taxon>Clytia</taxon>
    </lineage>
</organism>
<dbReference type="SMART" id="SM00220">
    <property type="entry name" value="S_TKc"/>
    <property type="match status" value="1"/>
</dbReference>
<proteinExistence type="inferred from homology"/>
<feature type="compositionally biased region" description="Low complexity" evidence="7">
    <location>
        <begin position="25"/>
        <end position="36"/>
    </location>
</feature>
<dbReference type="RefSeq" id="XP_066936543.1">
    <property type="nucleotide sequence ID" value="XM_067080442.1"/>
</dbReference>
<dbReference type="GO" id="GO:0034045">
    <property type="term" value="C:phagophore assembly site membrane"/>
    <property type="evidence" value="ECO:0007669"/>
    <property type="project" value="TreeGrafter"/>
</dbReference>
<dbReference type="GO" id="GO:0000045">
    <property type="term" value="P:autophagosome assembly"/>
    <property type="evidence" value="ECO:0007669"/>
    <property type="project" value="TreeGrafter"/>
</dbReference>
<dbReference type="EnsemblMetazoa" id="CLYHEMT016985.2">
    <property type="protein sequence ID" value="CLYHEMP016985.2"/>
    <property type="gene ID" value="CLYHEMG016985"/>
</dbReference>
<evidence type="ECO:0000313" key="10">
    <source>
        <dbReference type="Proteomes" id="UP000594262"/>
    </source>
</evidence>
<dbReference type="PROSITE" id="PS50011">
    <property type="entry name" value="PROTEIN_KINASE_DOM"/>
    <property type="match status" value="1"/>
</dbReference>
<keyword evidence="6" id="KW-0723">Serine/threonine-protein kinase</keyword>
<dbReference type="GO" id="GO:0005524">
    <property type="term" value="F:ATP binding"/>
    <property type="evidence" value="ECO:0007669"/>
    <property type="project" value="UniProtKB-UniRule"/>
</dbReference>
<evidence type="ECO:0000313" key="9">
    <source>
        <dbReference type="EnsemblMetazoa" id="CLYHEMP016985.2"/>
    </source>
</evidence>
<dbReference type="PANTHER" id="PTHR24348">
    <property type="entry name" value="SERINE/THREONINE-PROTEIN KINASE UNC-51-RELATED"/>
    <property type="match status" value="1"/>
</dbReference>
<dbReference type="PROSITE" id="PS00108">
    <property type="entry name" value="PROTEIN_KINASE_ST"/>
    <property type="match status" value="1"/>
</dbReference>
<dbReference type="GO" id="GO:0010506">
    <property type="term" value="P:regulation of autophagy"/>
    <property type="evidence" value="ECO:0007669"/>
    <property type="project" value="InterPro"/>
</dbReference>
<dbReference type="GO" id="GO:0005776">
    <property type="term" value="C:autophagosome"/>
    <property type="evidence" value="ECO:0007669"/>
    <property type="project" value="TreeGrafter"/>
</dbReference>
<dbReference type="AlphaFoldDB" id="A0A7M5X3S2"/>
<keyword evidence="2 5" id="KW-0547">Nucleotide-binding</keyword>
<evidence type="ECO:0000256" key="4">
    <source>
        <dbReference type="ARBA" id="ARBA00022840"/>
    </source>
</evidence>
<dbReference type="GO" id="GO:0042594">
    <property type="term" value="P:response to starvation"/>
    <property type="evidence" value="ECO:0007669"/>
    <property type="project" value="TreeGrafter"/>
</dbReference>
<name>A0A7M5X3S2_9CNID</name>
<keyword evidence="3" id="KW-0418">Kinase</keyword>
<keyword evidence="4 5" id="KW-0067">ATP-binding</keyword>
<dbReference type="GO" id="GO:0034727">
    <property type="term" value="P:piecemeal microautophagy of the nucleus"/>
    <property type="evidence" value="ECO:0007669"/>
    <property type="project" value="TreeGrafter"/>
</dbReference>
<dbReference type="GO" id="GO:0004674">
    <property type="term" value="F:protein serine/threonine kinase activity"/>
    <property type="evidence" value="ECO:0007669"/>
    <property type="project" value="UniProtKB-KW"/>
</dbReference>
<keyword evidence="10" id="KW-1185">Reference proteome</keyword>
<sequence length="401" mass="45902">MPKKKKDTQDIPNDMASARQSLVNGQGTSSSYGSTQRNSQMTFQIHDGRNGTVQDLVVVQKLGKGSFGDVYKVEDERGKAFALKRISCRMPSYSNEQAKLIQDLIGNEIFSMINLRHPNIVQLYSYDFEGIAALLVIEFCPGGNLNTRLRDPVNMKQKFDWMSQLLEAMAYLHYNNFVHRDLKPENVLLGDKGQMKLADFGISRAFLTRDLKNNEDSLSEYEEKFMDKYAGTMYWIAPEVFDRKYTEKADIFSLGVIFYAILTRKYLTYQGESYYGAFVNHRGKEVGLGLAMHRSEKTRLPSFDGLKSEAEKLVVGMVTEMLCFREEERISLNRAQKVLEDAKHYLQEDAISMKSSHSRTSSLYTEAPFQDGQADKKSCCCTFLGTKNEDERNEEKKYLVQ</sequence>
<evidence type="ECO:0000259" key="8">
    <source>
        <dbReference type="PROSITE" id="PS50011"/>
    </source>
</evidence>
<evidence type="ECO:0000256" key="5">
    <source>
        <dbReference type="PROSITE-ProRule" id="PRU10141"/>
    </source>
</evidence>
<keyword evidence="1" id="KW-0808">Transferase</keyword>
<dbReference type="OrthoDB" id="5956925at2759"/>
<evidence type="ECO:0000256" key="7">
    <source>
        <dbReference type="SAM" id="MobiDB-lite"/>
    </source>
</evidence>
<dbReference type="PANTHER" id="PTHR24348:SF22">
    <property type="entry name" value="NON-SPECIFIC SERINE_THREONINE PROTEIN KINASE"/>
    <property type="match status" value="1"/>
</dbReference>
<dbReference type="InterPro" id="IPR008271">
    <property type="entry name" value="Ser/Thr_kinase_AS"/>
</dbReference>
<evidence type="ECO:0000256" key="3">
    <source>
        <dbReference type="ARBA" id="ARBA00022777"/>
    </source>
</evidence>
<dbReference type="GO" id="GO:0000422">
    <property type="term" value="P:autophagy of mitochondrion"/>
    <property type="evidence" value="ECO:0007669"/>
    <property type="project" value="TreeGrafter"/>
</dbReference>
<dbReference type="GeneID" id="136824278"/>
<dbReference type="GO" id="GO:0061709">
    <property type="term" value="P:reticulophagy"/>
    <property type="evidence" value="ECO:0007669"/>
    <property type="project" value="TreeGrafter"/>
</dbReference>
<feature type="domain" description="Protein kinase" evidence="8">
    <location>
        <begin position="56"/>
        <end position="346"/>
    </location>
</feature>
<protein>
    <recommendedName>
        <fullName evidence="8">Protein kinase domain-containing protein</fullName>
    </recommendedName>
</protein>
<evidence type="ECO:0000256" key="6">
    <source>
        <dbReference type="RuleBase" id="RU000304"/>
    </source>
</evidence>
<dbReference type="Pfam" id="PF00069">
    <property type="entry name" value="Pkinase"/>
    <property type="match status" value="1"/>
</dbReference>
<evidence type="ECO:0000256" key="1">
    <source>
        <dbReference type="ARBA" id="ARBA00022679"/>
    </source>
</evidence>
<comment type="similarity">
    <text evidence="6">Belongs to the protein kinase superfamily.</text>
</comment>
<dbReference type="GO" id="GO:0005829">
    <property type="term" value="C:cytosol"/>
    <property type="evidence" value="ECO:0007669"/>
    <property type="project" value="TreeGrafter"/>
</dbReference>
<dbReference type="SUPFAM" id="SSF56112">
    <property type="entry name" value="Protein kinase-like (PK-like)"/>
    <property type="match status" value="1"/>
</dbReference>